<keyword evidence="1" id="KW-0175">Coiled coil</keyword>
<organism evidence="2 3">
    <name type="scientific">Temnothorax longispinosus</name>
    <dbReference type="NCBI Taxonomy" id="300112"/>
    <lineage>
        <taxon>Eukaryota</taxon>
        <taxon>Metazoa</taxon>
        <taxon>Ecdysozoa</taxon>
        <taxon>Arthropoda</taxon>
        <taxon>Hexapoda</taxon>
        <taxon>Insecta</taxon>
        <taxon>Pterygota</taxon>
        <taxon>Neoptera</taxon>
        <taxon>Endopterygota</taxon>
        <taxon>Hymenoptera</taxon>
        <taxon>Apocrita</taxon>
        <taxon>Aculeata</taxon>
        <taxon>Formicoidea</taxon>
        <taxon>Formicidae</taxon>
        <taxon>Myrmicinae</taxon>
        <taxon>Temnothorax</taxon>
    </lineage>
</organism>
<accession>A0A4S2KIW9</accession>
<proteinExistence type="predicted"/>
<feature type="coiled-coil region" evidence="1">
    <location>
        <begin position="61"/>
        <end position="119"/>
    </location>
</feature>
<keyword evidence="3" id="KW-1185">Reference proteome</keyword>
<dbReference type="Proteomes" id="UP000310200">
    <property type="component" value="Unassembled WGS sequence"/>
</dbReference>
<sequence>MEDHWLESLKKKFVNVDTSTLQQLLLSKAEIVDEIKRNQDQRFIEDETKIKELTSKLDVMKETLYTETQTLEQKNNELSREKVYLEELEAERKKLLQELKQLEGKRNSLRSAKPNLQDQQVLEQGKKKLKLYKDFTKIQWDYEATKFGIKGYVSNKRDYIHHFYYENQEINDKLTDSLWHEIHLSTSEGEIRDENLQSNIPD</sequence>
<dbReference type="EMBL" id="QBLH01002632">
    <property type="protein sequence ID" value="TGZ47879.1"/>
    <property type="molecule type" value="Genomic_DNA"/>
</dbReference>
<evidence type="ECO:0000313" key="3">
    <source>
        <dbReference type="Proteomes" id="UP000310200"/>
    </source>
</evidence>
<comment type="caution">
    <text evidence="2">The sequence shown here is derived from an EMBL/GenBank/DDBJ whole genome shotgun (WGS) entry which is preliminary data.</text>
</comment>
<dbReference type="Gene3D" id="3.30.160.570">
    <property type="entry name" value="Ncd80 complex, Spc24 subunit"/>
    <property type="match status" value="1"/>
</dbReference>
<reference evidence="2 3" key="1">
    <citation type="journal article" date="2019" name="Philos. Trans. R. Soc. Lond., B, Biol. Sci.">
        <title>Ant behaviour and brain gene expression of defending hosts depend on the ecological success of the intruding social parasite.</title>
        <authorList>
            <person name="Kaur R."/>
            <person name="Stoldt M."/>
            <person name="Jongepier E."/>
            <person name="Feldmeyer B."/>
            <person name="Menzel F."/>
            <person name="Bornberg-Bauer E."/>
            <person name="Foitzik S."/>
        </authorList>
    </citation>
    <scope>NUCLEOTIDE SEQUENCE [LARGE SCALE GENOMIC DNA]</scope>
    <source>
        <tissue evidence="2">Whole body</tissue>
    </source>
</reference>
<dbReference type="AlphaFoldDB" id="A0A4S2KIW9"/>
<evidence type="ECO:0008006" key="4">
    <source>
        <dbReference type="Google" id="ProtNLM"/>
    </source>
</evidence>
<name>A0A4S2KIW9_9HYME</name>
<evidence type="ECO:0000313" key="2">
    <source>
        <dbReference type="EMBL" id="TGZ47879.1"/>
    </source>
</evidence>
<evidence type="ECO:0000256" key="1">
    <source>
        <dbReference type="SAM" id="Coils"/>
    </source>
</evidence>
<gene>
    <name evidence="2" type="ORF">DBV15_08883</name>
</gene>
<protein>
    <recommendedName>
        <fullName evidence="4">Kinetochore protein Spc24</fullName>
    </recommendedName>
</protein>